<dbReference type="Proteomes" id="UP000660262">
    <property type="component" value="Unassembled WGS sequence"/>
</dbReference>
<protein>
    <recommendedName>
        <fullName evidence="4">Ribosomal L28e/Mak16 domain-containing protein</fullName>
    </recommendedName>
</protein>
<reference evidence="2" key="1">
    <citation type="submission" date="2020-10" db="EMBL/GenBank/DDBJ databases">
        <title>Unveiling of a novel bifunctional photoreceptor, Dualchrome1, isolated from a cosmopolitan green alga.</title>
        <authorList>
            <person name="Suzuki S."/>
            <person name="Kawachi M."/>
        </authorList>
    </citation>
    <scope>NUCLEOTIDE SEQUENCE</scope>
    <source>
        <strain evidence="2">NIES 2893</strain>
    </source>
</reference>
<evidence type="ECO:0000313" key="2">
    <source>
        <dbReference type="EMBL" id="GHP08119.1"/>
    </source>
</evidence>
<feature type="region of interest" description="Disordered" evidence="1">
    <location>
        <begin position="39"/>
        <end position="60"/>
    </location>
</feature>
<evidence type="ECO:0000313" key="3">
    <source>
        <dbReference type="Proteomes" id="UP000660262"/>
    </source>
</evidence>
<gene>
    <name evidence="2" type="ORF">PPROV_000686100</name>
</gene>
<evidence type="ECO:0000256" key="1">
    <source>
        <dbReference type="SAM" id="MobiDB-lite"/>
    </source>
</evidence>
<dbReference type="AlphaFoldDB" id="A0A830HT17"/>
<sequence length="163" mass="18054">MSPTSTTFDNNHVSPDLIWLITRNNMSTRRVNAAMPINKKTRRNSTASAPYKKGRSSGMPRAPRVKAIFAAERNNPTATHSFSCTGVRNDCPGIRIEQNPFLNAITVNKNVNLRKKGRAAMQAIDRMLASEKCDTKRANLAMPAKRRVSALLKANAKRKAMST</sequence>
<accession>A0A830HT17</accession>
<organism evidence="2 3">
    <name type="scientific">Pycnococcus provasolii</name>
    <dbReference type="NCBI Taxonomy" id="41880"/>
    <lineage>
        <taxon>Eukaryota</taxon>
        <taxon>Viridiplantae</taxon>
        <taxon>Chlorophyta</taxon>
        <taxon>Pseudoscourfieldiophyceae</taxon>
        <taxon>Pseudoscourfieldiales</taxon>
        <taxon>Pycnococcaceae</taxon>
        <taxon>Pycnococcus</taxon>
    </lineage>
</organism>
<name>A0A830HT17_9CHLO</name>
<keyword evidence="3" id="KW-1185">Reference proteome</keyword>
<dbReference type="EMBL" id="BNJQ01000019">
    <property type="protein sequence ID" value="GHP08119.1"/>
    <property type="molecule type" value="Genomic_DNA"/>
</dbReference>
<evidence type="ECO:0008006" key="4">
    <source>
        <dbReference type="Google" id="ProtNLM"/>
    </source>
</evidence>
<comment type="caution">
    <text evidence="2">The sequence shown here is derived from an EMBL/GenBank/DDBJ whole genome shotgun (WGS) entry which is preliminary data.</text>
</comment>
<proteinExistence type="predicted"/>